<accession>A0ABD1LAD7</accession>
<evidence type="ECO:0000313" key="2">
    <source>
        <dbReference type="Proteomes" id="UP001603857"/>
    </source>
</evidence>
<keyword evidence="2" id="KW-1185">Reference proteome</keyword>
<organism evidence="1 2">
    <name type="scientific">Flemingia macrophylla</name>
    <dbReference type="NCBI Taxonomy" id="520843"/>
    <lineage>
        <taxon>Eukaryota</taxon>
        <taxon>Viridiplantae</taxon>
        <taxon>Streptophyta</taxon>
        <taxon>Embryophyta</taxon>
        <taxon>Tracheophyta</taxon>
        <taxon>Spermatophyta</taxon>
        <taxon>Magnoliopsida</taxon>
        <taxon>eudicotyledons</taxon>
        <taxon>Gunneridae</taxon>
        <taxon>Pentapetalae</taxon>
        <taxon>rosids</taxon>
        <taxon>fabids</taxon>
        <taxon>Fabales</taxon>
        <taxon>Fabaceae</taxon>
        <taxon>Papilionoideae</taxon>
        <taxon>50 kb inversion clade</taxon>
        <taxon>NPAAA clade</taxon>
        <taxon>indigoferoid/millettioid clade</taxon>
        <taxon>Phaseoleae</taxon>
        <taxon>Flemingia</taxon>
    </lineage>
</organism>
<gene>
    <name evidence="1" type="ORF">Fmac_029455</name>
</gene>
<comment type="caution">
    <text evidence="1">The sequence shown here is derived from an EMBL/GenBank/DDBJ whole genome shotgun (WGS) entry which is preliminary data.</text>
</comment>
<dbReference type="EMBL" id="JBGMDY010000010">
    <property type="protein sequence ID" value="KAL2320486.1"/>
    <property type="molecule type" value="Genomic_DNA"/>
</dbReference>
<protein>
    <submittedName>
        <fullName evidence="1">Uncharacterized protein</fullName>
    </submittedName>
</protein>
<proteinExistence type="predicted"/>
<dbReference type="Proteomes" id="UP001603857">
    <property type="component" value="Unassembled WGS sequence"/>
</dbReference>
<dbReference type="PANTHER" id="PTHR33919:SF11">
    <property type="entry name" value="EXPRESSED PROTEIN"/>
    <property type="match status" value="1"/>
</dbReference>
<name>A0ABD1LAD7_9FABA</name>
<evidence type="ECO:0000313" key="1">
    <source>
        <dbReference type="EMBL" id="KAL2320486.1"/>
    </source>
</evidence>
<dbReference type="AlphaFoldDB" id="A0ABD1LAD7"/>
<reference evidence="1 2" key="1">
    <citation type="submission" date="2024-08" db="EMBL/GenBank/DDBJ databases">
        <title>Insights into the chromosomal genome structure of Flemingia macrophylla.</title>
        <authorList>
            <person name="Ding Y."/>
            <person name="Zhao Y."/>
            <person name="Bi W."/>
            <person name="Wu M."/>
            <person name="Zhao G."/>
            <person name="Gong Y."/>
            <person name="Li W."/>
            <person name="Zhang P."/>
        </authorList>
    </citation>
    <scope>NUCLEOTIDE SEQUENCE [LARGE SCALE GENOMIC DNA]</scope>
    <source>
        <strain evidence="1">DYQJB</strain>
        <tissue evidence="1">Leaf</tissue>
    </source>
</reference>
<dbReference type="PANTHER" id="PTHR33919">
    <property type="entry name" value="OS09G0127700 PROTEIN"/>
    <property type="match status" value="1"/>
</dbReference>
<sequence>MVVEGVKPDKEVTSVSWLPHSSTWLRIIRSLLALVALRKDRTQTTSTVAKSKTYAPAGGYMYVEQEQQQNMKSGKRDFVPVYVAIGMIVLSAGKGAHTAWQQLRNSPGVRVKKRGGRQ</sequence>